<dbReference type="Proteomes" id="UP001213681">
    <property type="component" value="Unassembled WGS sequence"/>
</dbReference>
<reference evidence="10" key="2">
    <citation type="journal article" date="2023" name="IMA Fungus">
        <title>Comparative genomic study of the Penicillium genus elucidates a diverse pangenome and 15 lateral gene transfer events.</title>
        <authorList>
            <person name="Petersen C."/>
            <person name="Sorensen T."/>
            <person name="Nielsen M.R."/>
            <person name="Sondergaard T.E."/>
            <person name="Sorensen J.L."/>
            <person name="Fitzpatrick D.A."/>
            <person name="Frisvad J.C."/>
            <person name="Nielsen K.L."/>
        </authorList>
    </citation>
    <scope>NUCLEOTIDE SEQUENCE</scope>
    <source>
        <strain evidence="10">IBT 16125</strain>
    </source>
</reference>
<name>A0AAD6FX71_9EURO</name>
<organism evidence="10 11">
    <name type="scientific">Penicillium daleae</name>
    <dbReference type="NCBI Taxonomy" id="63821"/>
    <lineage>
        <taxon>Eukaryota</taxon>
        <taxon>Fungi</taxon>
        <taxon>Dikarya</taxon>
        <taxon>Ascomycota</taxon>
        <taxon>Pezizomycotina</taxon>
        <taxon>Eurotiomycetes</taxon>
        <taxon>Eurotiomycetidae</taxon>
        <taxon>Eurotiales</taxon>
        <taxon>Aspergillaceae</taxon>
        <taxon>Penicillium</taxon>
    </lineage>
</organism>
<dbReference type="InterPro" id="IPR004841">
    <property type="entry name" value="AA-permease/SLC12A_dom"/>
</dbReference>
<feature type="transmembrane region" description="Helical" evidence="8">
    <location>
        <begin position="376"/>
        <end position="397"/>
    </location>
</feature>
<gene>
    <name evidence="10" type="ORF">N7458_012642</name>
</gene>
<keyword evidence="6 8" id="KW-0472">Membrane</keyword>
<feature type="transmembrane region" description="Helical" evidence="8">
    <location>
        <begin position="65"/>
        <end position="82"/>
    </location>
</feature>
<evidence type="ECO:0000259" key="9">
    <source>
        <dbReference type="Pfam" id="PF00324"/>
    </source>
</evidence>
<proteinExistence type="predicted"/>
<dbReference type="GeneID" id="81606266"/>
<dbReference type="PANTHER" id="PTHR43341:SF26">
    <property type="entry name" value="GENERAL AMINO ACID PERMEASE AGP3"/>
    <property type="match status" value="1"/>
</dbReference>
<evidence type="ECO:0000256" key="4">
    <source>
        <dbReference type="ARBA" id="ARBA00022970"/>
    </source>
</evidence>
<comment type="caution">
    <text evidence="10">The sequence shown here is derived from an EMBL/GenBank/DDBJ whole genome shotgun (WGS) entry which is preliminary data.</text>
</comment>
<accession>A0AAD6FX71</accession>
<feature type="region of interest" description="Disordered" evidence="7">
    <location>
        <begin position="1"/>
        <end position="26"/>
    </location>
</feature>
<evidence type="ECO:0000256" key="2">
    <source>
        <dbReference type="ARBA" id="ARBA00022448"/>
    </source>
</evidence>
<feature type="compositionally biased region" description="Basic and acidic residues" evidence="7">
    <location>
        <begin position="8"/>
        <end position="21"/>
    </location>
</feature>
<keyword evidence="11" id="KW-1185">Reference proteome</keyword>
<keyword evidence="5 8" id="KW-1133">Transmembrane helix</keyword>
<feature type="transmembrane region" description="Helical" evidence="8">
    <location>
        <begin position="259"/>
        <end position="279"/>
    </location>
</feature>
<dbReference type="PIRSF" id="PIRSF006060">
    <property type="entry name" value="AA_transporter"/>
    <property type="match status" value="1"/>
</dbReference>
<feature type="domain" description="Amino acid permease/ SLC12A" evidence="9">
    <location>
        <begin position="112"/>
        <end position="434"/>
    </location>
</feature>
<feature type="transmembrane region" description="Helical" evidence="8">
    <location>
        <begin position="299"/>
        <end position="321"/>
    </location>
</feature>
<dbReference type="PROSITE" id="PS00218">
    <property type="entry name" value="AMINO_ACID_PERMEASE_1"/>
    <property type="match status" value="1"/>
</dbReference>
<dbReference type="InterPro" id="IPR050524">
    <property type="entry name" value="APC_YAT"/>
</dbReference>
<reference evidence="10" key="1">
    <citation type="submission" date="2022-12" db="EMBL/GenBank/DDBJ databases">
        <authorList>
            <person name="Petersen C."/>
        </authorList>
    </citation>
    <scope>NUCLEOTIDE SEQUENCE</scope>
    <source>
        <strain evidence="10">IBT 16125</strain>
    </source>
</reference>
<feature type="domain" description="Amino acid permease/ SLC12A" evidence="9">
    <location>
        <begin position="37"/>
        <end position="98"/>
    </location>
</feature>
<feature type="transmembrane region" description="Helical" evidence="8">
    <location>
        <begin position="118"/>
        <end position="140"/>
    </location>
</feature>
<evidence type="ECO:0000256" key="7">
    <source>
        <dbReference type="SAM" id="MobiDB-lite"/>
    </source>
</evidence>
<dbReference type="AlphaFoldDB" id="A0AAD6FX71"/>
<comment type="subcellular location">
    <subcellularLocation>
        <location evidence="1">Membrane</location>
        <topology evidence="1">Multi-pass membrane protein</topology>
    </subcellularLocation>
</comment>
<evidence type="ECO:0000256" key="8">
    <source>
        <dbReference type="SAM" id="Phobius"/>
    </source>
</evidence>
<dbReference type="Gene3D" id="1.20.1740.10">
    <property type="entry name" value="Amino acid/polyamine transporter I"/>
    <property type="match status" value="2"/>
</dbReference>
<feature type="transmembrane region" description="Helical" evidence="8">
    <location>
        <begin position="206"/>
        <end position="227"/>
    </location>
</feature>
<evidence type="ECO:0000313" key="11">
    <source>
        <dbReference type="Proteomes" id="UP001213681"/>
    </source>
</evidence>
<evidence type="ECO:0000256" key="5">
    <source>
        <dbReference type="ARBA" id="ARBA00022989"/>
    </source>
</evidence>
<dbReference type="InterPro" id="IPR004840">
    <property type="entry name" value="Amino_acid_permease_CS"/>
</dbReference>
<keyword evidence="4" id="KW-0029">Amino-acid transport</keyword>
<keyword evidence="3 8" id="KW-0812">Transmembrane</keyword>
<dbReference type="PANTHER" id="PTHR43341">
    <property type="entry name" value="AMINO ACID PERMEASE"/>
    <property type="match status" value="1"/>
</dbReference>
<feature type="transmembrane region" description="Helical" evidence="8">
    <location>
        <begin position="40"/>
        <end position="59"/>
    </location>
</feature>
<dbReference type="Pfam" id="PF00324">
    <property type="entry name" value="AA_permease"/>
    <property type="match status" value="2"/>
</dbReference>
<dbReference type="GO" id="GO:0015171">
    <property type="term" value="F:amino acid transmembrane transporter activity"/>
    <property type="evidence" value="ECO:0007669"/>
    <property type="project" value="TreeGrafter"/>
</dbReference>
<evidence type="ECO:0000256" key="3">
    <source>
        <dbReference type="ARBA" id="ARBA00022692"/>
    </source>
</evidence>
<evidence type="ECO:0000256" key="1">
    <source>
        <dbReference type="ARBA" id="ARBA00004141"/>
    </source>
</evidence>
<keyword evidence="2" id="KW-0813">Transport</keyword>
<protein>
    <submittedName>
        <fullName evidence="10">Amino acid/polyamine transporter I</fullName>
    </submittedName>
</protein>
<dbReference type="EMBL" id="JAPVEA010000009">
    <property type="protein sequence ID" value="KAJ5433486.1"/>
    <property type="molecule type" value="Genomic_DNA"/>
</dbReference>
<evidence type="ECO:0000313" key="10">
    <source>
        <dbReference type="EMBL" id="KAJ5433486.1"/>
    </source>
</evidence>
<evidence type="ECO:0000256" key="6">
    <source>
        <dbReference type="ARBA" id="ARBA00023136"/>
    </source>
</evidence>
<feature type="transmembrane region" description="Helical" evidence="8">
    <location>
        <begin position="333"/>
        <end position="356"/>
    </location>
</feature>
<feature type="transmembrane region" description="Helical" evidence="8">
    <location>
        <begin position="409"/>
        <end position="429"/>
    </location>
</feature>
<sequence>MANILSRPESRTKRSDDESRLQDPFAEPLKRRLKSRHLQMIAIGGIIGPGLLVSSGNALHEGGPAGSLISFSLVGLIVFFVMQSLGEMATVIPVTGHLLNMQSGLSMILLHLRWDGHIGIYGLRIKVIALIVFFILAICISSGGIGPEKIGFKYWHNPGAFADSINGVAKTFVVAGTLYAGTEMVGITAGESKNPEQAVPRAIKQVFWRILIFYIGTIFFIGILIPYNDHRLLGSTSKTASSPLTIALQDAGILPAAHLINALIVISVISAGNSSLYVASRTLLFMSRNGKAPKFIGRANRAGVPWVGLIFTNVFACIVFLGQSSSAGTAYSALITLSGVATFIVWAVIGVCHIRFRRALVAQGEDPATLPYRAALYPYGTYFSLAANIFLIFFQGYTCFLNPFSSTDFVINYILLPVFVLFVVVYKVWNKTRWVKLEEMDMWTGRREFAEQETQPAKPRQWWSRIRDIVVG</sequence>
<dbReference type="RefSeq" id="XP_056760777.1">
    <property type="nucleotide sequence ID" value="XM_056916023.1"/>
</dbReference>
<dbReference type="GO" id="GO:0016020">
    <property type="term" value="C:membrane"/>
    <property type="evidence" value="ECO:0007669"/>
    <property type="project" value="UniProtKB-SubCell"/>
</dbReference>